<dbReference type="InterPro" id="IPR000182">
    <property type="entry name" value="GNAT_dom"/>
</dbReference>
<dbReference type="EMBL" id="JACXJA010000037">
    <property type="protein sequence ID" value="MBD2865109.1"/>
    <property type="molecule type" value="Genomic_DNA"/>
</dbReference>
<evidence type="ECO:0000259" key="1">
    <source>
        <dbReference type="PROSITE" id="PS51186"/>
    </source>
</evidence>
<feature type="domain" description="N-acetyltransferase" evidence="1">
    <location>
        <begin position="1"/>
        <end position="150"/>
    </location>
</feature>
<dbReference type="AlphaFoldDB" id="A0A927CBP8"/>
<gene>
    <name evidence="2" type="ORF">IDH45_24310</name>
</gene>
<accession>A0A927CBP8</accession>
<dbReference type="SUPFAM" id="SSF55729">
    <property type="entry name" value="Acyl-CoA N-acyltransferases (Nat)"/>
    <property type="match status" value="1"/>
</dbReference>
<comment type="caution">
    <text evidence="2">The sequence shown here is derived from an EMBL/GenBank/DDBJ whole genome shotgun (WGS) entry which is preliminary data.</text>
</comment>
<sequence length="161" mass="18328">MTEADVELVYRVFTEHHIGKPRDYILRCWEQNETGEQITLLGFYQRQFVGSLHLLTTSHYPHFVENGIPEINDFNVIPPFRKLGIGNALMEAVEAIAFEKYSIVGIGVGLYQSYGSAQRLYSKRGYVPDGRGLMYQQQPVIPGSMVCADDDLNLYFTKVKS</sequence>
<proteinExistence type="predicted"/>
<dbReference type="GO" id="GO:0016747">
    <property type="term" value="F:acyltransferase activity, transferring groups other than amino-acyl groups"/>
    <property type="evidence" value="ECO:0007669"/>
    <property type="project" value="InterPro"/>
</dbReference>
<name>A0A927CBP8_9BACL</name>
<dbReference type="Proteomes" id="UP000639396">
    <property type="component" value="Unassembled WGS sequence"/>
</dbReference>
<dbReference type="InterPro" id="IPR016181">
    <property type="entry name" value="Acyl_CoA_acyltransferase"/>
</dbReference>
<organism evidence="2 3">
    <name type="scientific">Paenibacillus oceani</name>
    <dbReference type="NCBI Taxonomy" id="2772510"/>
    <lineage>
        <taxon>Bacteria</taxon>
        <taxon>Bacillati</taxon>
        <taxon>Bacillota</taxon>
        <taxon>Bacilli</taxon>
        <taxon>Bacillales</taxon>
        <taxon>Paenibacillaceae</taxon>
        <taxon>Paenibacillus</taxon>
    </lineage>
</organism>
<dbReference type="CDD" id="cd04301">
    <property type="entry name" value="NAT_SF"/>
    <property type="match status" value="1"/>
</dbReference>
<evidence type="ECO:0000313" key="2">
    <source>
        <dbReference type="EMBL" id="MBD2865109.1"/>
    </source>
</evidence>
<protein>
    <submittedName>
        <fullName evidence="2">GNAT family N-acetyltransferase</fullName>
    </submittedName>
</protein>
<evidence type="ECO:0000313" key="3">
    <source>
        <dbReference type="Proteomes" id="UP000639396"/>
    </source>
</evidence>
<dbReference type="Gene3D" id="3.40.630.30">
    <property type="match status" value="1"/>
</dbReference>
<keyword evidence="3" id="KW-1185">Reference proteome</keyword>
<dbReference type="PROSITE" id="PS51186">
    <property type="entry name" value="GNAT"/>
    <property type="match status" value="1"/>
</dbReference>
<dbReference type="Pfam" id="PF00583">
    <property type="entry name" value="Acetyltransf_1"/>
    <property type="match status" value="1"/>
</dbReference>
<reference evidence="2" key="1">
    <citation type="submission" date="2020-09" db="EMBL/GenBank/DDBJ databases">
        <title>A novel bacterium of genus Paenibacillus, isolated from South China Sea.</title>
        <authorList>
            <person name="Huang H."/>
            <person name="Mo K."/>
            <person name="Hu Y."/>
        </authorList>
    </citation>
    <scope>NUCLEOTIDE SEQUENCE</scope>
    <source>
        <strain evidence="2">IB182363</strain>
    </source>
</reference>